<evidence type="ECO:0000313" key="8">
    <source>
        <dbReference type="EMBL" id="AAO62366.1"/>
    </source>
</evidence>
<name>Q86GL7_DICVI</name>
<feature type="domain" description="Carboxylesterase type B" evidence="7">
    <location>
        <begin position="113"/>
        <end position="587"/>
    </location>
</feature>
<dbReference type="PANTHER" id="PTHR43918:SF15">
    <property type="entry name" value="CARBOXYLIC ESTER HYDROLASE"/>
    <property type="match status" value="1"/>
</dbReference>
<sequence length="615" mass="69615">MVMFTQTAAFLFCTLLHPAFARVHFEGNEPFVWTQLGGFRGVYQTVNEKRVAAFLGVPFAQPPIGELRFQKPEPVEHWWQEYCPPKNTGLGELERHGEERDENEWKVPCKGCVLDAIKPANSCMLTKDESFLGFPGSEMWNPPETSEISEDCLYLNMWVPEEPTGDVLVWIFGGGFFSGSPSLDLYNGSALAAEHSLIVVNINYRLGPFGFLFFGHESPVQGNMGLLDQQLALEWINKYIKAFGGNPEKVTLFGESAGSASVTAHLLASGSHPYFNKIIGLSGALTNLWATRSPETLKKVSFEFAKNLSCADIEDPSAVLECLKSKSADDILTAGSAMFDLEPPMSFPFVPVDEDKVFFNGNVRDIIEEGKFKKVPAVMGTVNDEGTFWLPYYLKETGFTFDSSLPADADENKALITEEEYLKSMDSFAPYFKEVTEEHWQNLVEAYRNVFPEELPIEERLRNGVGRFLGDLFFTCDLADFTNKFVKNQEDSVYSYYFNMRSSANPWPEWMGVMHGYEIEYMFGQPFFMPSVYKEELLELEREFSKYMMKLLADFVRDGKPSDDWLPYTTTDRKALVLDKDSMEGNTKYVDLHEEQCQLIKDAHPSPGEPSSTSE</sequence>
<dbReference type="InterPro" id="IPR002018">
    <property type="entry name" value="CarbesteraseB"/>
</dbReference>
<proteinExistence type="evidence at transcript level"/>
<dbReference type="InterPro" id="IPR019826">
    <property type="entry name" value="Carboxylesterase_B_AS"/>
</dbReference>
<evidence type="ECO:0000256" key="4">
    <source>
        <dbReference type="ARBA" id="ARBA00023157"/>
    </source>
</evidence>
<dbReference type="InterPro" id="IPR000997">
    <property type="entry name" value="Cholinesterase"/>
</dbReference>
<keyword evidence="6" id="KW-0732">Signal</keyword>
<dbReference type="GO" id="GO:0003990">
    <property type="term" value="F:acetylcholinesterase activity"/>
    <property type="evidence" value="ECO:0007669"/>
    <property type="project" value="TreeGrafter"/>
</dbReference>
<keyword evidence="4" id="KW-1015">Disulfide bond</keyword>
<comment type="similarity">
    <text evidence="1 6">Belongs to the type-B carboxylesterase/lipase family.</text>
</comment>
<evidence type="ECO:0000256" key="6">
    <source>
        <dbReference type="RuleBase" id="RU361235"/>
    </source>
</evidence>
<organism evidence="8">
    <name type="scientific">Dictyocaulus viviparus</name>
    <name type="common">Bovine lungworm</name>
    <dbReference type="NCBI Taxonomy" id="29172"/>
    <lineage>
        <taxon>Eukaryota</taxon>
        <taxon>Metazoa</taxon>
        <taxon>Ecdysozoa</taxon>
        <taxon>Nematoda</taxon>
        <taxon>Chromadorea</taxon>
        <taxon>Rhabditida</taxon>
        <taxon>Rhabditina</taxon>
        <taxon>Rhabditomorpha</taxon>
        <taxon>Strongyloidea</taxon>
        <taxon>Metastrongylidae</taxon>
        <taxon>Dictyocaulus</taxon>
    </lineage>
</organism>
<dbReference type="EMBL" id="AY218788">
    <property type="protein sequence ID" value="AAO62366.1"/>
    <property type="molecule type" value="mRNA"/>
</dbReference>
<evidence type="ECO:0000256" key="2">
    <source>
        <dbReference type="ARBA" id="ARBA00022487"/>
    </source>
</evidence>
<dbReference type="MEROPS" id="S09.A89"/>
<feature type="signal peptide" evidence="6">
    <location>
        <begin position="1"/>
        <end position="21"/>
    </location>
</feature>
<dbReference type="SABIO-RK" id="Q86GL7"/>
<dbReference type="EC" id="3.1.1.-" evidence="6"/>
<feature type="active site" description="Charge relay system" evidence="5">
    <location>
        <position position="515"/>
    </location>
</feature>
<keyword evidence="3 6" id="KW-0378">Hydrolase</keyword>
<dbReference type="InterPro" id="IPR050654">
    <property type="entry name" value="AChE-related_enzymes"/>
</dbReference>
<feature type="chain" id="PRO_5005144390" description="Carboxylic ester hydrolase" evidence="6">
    <location>
        <begin position="22"/>
        <end position="615"/>
    </location>
</feature>
<dbReference type="InterPro" id="IPR029058">
    <property type="entry name" value="AB_hydrolase_fold"/>
</dbReference>
<dbReference type="GO" id="GO:0005886">
    <property type="term" value="C:plasma membrane"/>
    <property type="evidence" value="ECO:0007669"/>
    <property type="project" value="TreeGrafter"/>
</dbReference>
<dbReference type="PROSITE" id="PS00122">
    <property type="entry name" value="CARBOXYLESTERASE_B_1"/>
    <property type="match status" value="1"/>
</dbReference>
<evidence type="ECO:0000256" key="1">
    <source>
        <dbReference type="ARBA" id="ARBA00005964"/>
    </source>
</evidence>
<dbReference type="SUPFAM" id="SSF53474">
    <property type="entry name" value="alpha/beta-Hydrolases"/>
    <property type="match status" value="1"/>
</dbReference>
<dbReference type="Pfam" id="PF00135">
    <property type="entry name" value="COesterase"/>
    <property type="match status" value="2"/>
</dbReference>
<gene>
    <name evidence="8" type="primary">sace-2</name>
</gene>
<evidence type="ECO:0000256" key="3">
    <source>
        <dbReference type="ARBA" id="ARBA00022801"/>
    </source>
</evidence>
<reference evidence="8" key="1">
    <citation type="journal article" date="2003" name="Mol. Biochem. Parasitol.">
        <title>Cloning and expression of two secretory acetylcholinesterases from the bovine lungworm, Dictyocaulus viviparus.</title>
        <authorList>
            <person name="Lazari O."/>
            <person name="Hussein A.S."/>
            <person name="Selkirk M.E."/>
            <person name="Davidson A.J."/>
            <person name="Thompson F.J."/>
            <person name="Matthews J.B."/>
        </authorList>
    </citation>
    <scope>NUCLEOTIDE SEQUENCE</scope>
</reference>
<feature type="active site" description="Acyl-ester intermediate" evidence="5">
    <location>
        <position position="256"/>
    </location>
</feature>
<dbReference type="GO" id="GO:0005615">
    <property type="term" value="C:extracellular space"/>
    <property type="evidence" value="ECO:0007669"/>
    <property type="project" value="TreeGrafter"/>
</dbReference>
<dbReference type="Gene3D" id="3.40.50.1820">
    <property type="entry name" value="alpha/beta hydrolase"/>
    <property type="match status" value="1"/>
</dbReference>
<accession>Q86GL7</accession>
<dbReference type="ESTHER" id="dicvi-ACHE1.1">
    <property type="family name" value="ACHE"/>
</dbReference>
<dbReference type="PANTHER" id="PTHR43918">
    <property type="entry name" value="ACETYLCHOLINESTERASE"/>
    <property type="match status" value="1"/>
</dbReference>
<feature type="active site" description="Charge relay system" evidence="5">
    <location>
        <position position="385"/>
    </location>
</feature>
<dbReference type="GO" id="GO:0006581">
    <property type="term" value="P:acetylcholine catabolic process"/>
    <property type="evidence" value="ECO:0007669"/>
    <property type="project" value="TreeGrafter"/>
</dbReference>
<protein>
    <recommendedName>
        <fullName evidence="6">Carboxylic ester hydrolase</fullName>
        <ecNumber evidence="6">3.1.1.-</ecNumber>
    </recommendedName>
</protein>
<keyword evidence="2" id="KW-0719">Serine esterase</keyword>
<feature type="domain" description="Carboxylesterase type B" evidence="7">
    <location>
        <begin position="29"/>
        <end position="79"/>
    </location>
</feature>
<dbReference type="PRINTS" id="PR00878">
    <property type="entry name" value="CHOLNESTRASE"/>
</dbReference>
<evidence type="ECO:0000256" key="5">
    <source>
        <dbReference type="PIRSR" id="PIRSR600997-1"/>
    </source>
</evidence>
<dbReference type="GO" id="GO:0019695">
    <property type="term" value="P:choline metabolic process"/>
    <property type="evidence" value="ECO:0007669"/>
    <property type="project" value="TreeGrafter"/>
</dbReference>
<dbReference type="AlphaFoldDB" id="Q86GL7"/>
<evidence type="ECO:0000259" key="7">
    <source>
        <dbReference type="Pfam" id="PF00135"/>
    </source>
</evidence>